<dbReference type="PANTHER" id="PTHR47619">
    <property type="entry name" value="METALLO-HYDROLASE YYCJ-RELATED"/>
    <property type="match status" value="1"/>
</dbReference>
<evidence type="ECO:0000259" key="1">
    <source>
        <dbReference type="SMART" id="SM00849"/>
    </source>
</evidence>
<organism evidence="2 3">
    <name type="scientific">Candidatus Caccoplasma merdipullorum</name>
    <dbReference type="NCBI Taxonomy" id="2840718"/>
    <lineage>
        <taxon>Bacteria</taxon>
        <taxon>Pseudomonadati</taxon>
        <taxon>Bacteroidota</taxon>
        <taxon>Bacteroidia</taxon>
        <taxon>Bacteroidales</taxon>
        <taxon>Bacteroidaceae</taxon>
        <taxon>Bacteroidaceae incertae sedis</taxon>
        <taxon>Candidatus Caccoplasma</taxon>
    </lineage>
</organism>
<accession>A0A9D9E4F9</accession>
<dbReference type="InterPro" id="IPR052533">
    <property type="entry name" value="WalJ/YycJ-like"/>
</dbReference>
<name>A0A9D9E4F9_9BACT</name>
<dbReference type="PANTHER" id="PTHR47619:SF1">
    <property type="entry name" value="EXODEOXYRIBONUCLEASE WALJ"/>
    <property type="match status" value="1"/>
</dbReference>
<protein>
    <submittedName>
        <fullName evidence="2">MBL fold metallo-hydrolase</fullName>
    </submittedName>
</protein>
<sequence>MDGLKFLSLSSGSSGNCYFLGNTDEGILIDAGISARKINKTLKEHGIDLGIIKGLCISHDHSDHIIAAGYIGERCGIPVYATRETIGGMNRNFRMPEKIYTSHRFIVKGAPFKIGNFEITAFDVMHDGSDNSGFVIRHGDICIAFATDIGSLTPEVKRLLKKADYIVLESNYDDNMLKTGRYPEFLKRRIAGNNGHLCNSDAAEFIAEAFEEGVSKAFLCHISAENNSPDIAFDCVCKSLAKRGFNEERFADVIPLARTKASPVFILK</sequence>
<dbReference type="InterPro" id="IPR001279">
    <property type="entry name" value="Metallo-B-lactamas"/>
</dbReference>
<dbReference type="Pfam" id="PF12706">
    <property type="entry name" value="Lactamase_B_2"/>
    <property type="match status" value="1"/>
</dbReference>
<dbReference type="AlphaFoldDB" id="A0A9D9E4F9"/>
<dbReference type="SUPFAM" id="SSF56281">
    <property type="entry name" value="Metallo-hydrolase/oxidoreductase"/>
    <property type="match status" value="1"/>
</dbReference>
<dbReference type="SMART" id="SM00849">
    <property type="entry name" value="Lactamase_B"/>
    <property type="match status" value="1"/>
</dbReference>
<comment type="caution">
    <text evidence="2">The sequence shown here is derived from an EMBL/GenBank/DDBJ whole genome shotgun (WGS) entry which is preliminary data.</text>
</comment>
<proteinExistence type="predicted"/>
<dbReference type="Proteomes" id="UP000823636">
    <property type="component" value="Unassembled WGS sequence"/>
</dbReference>
<reference evidence="2" key="2">
    <citation type="journal article" date="2021" name="PeerJ">
        <title>Extensive microbial diversity within the chicken gut microbiome revealed by metagenomics and culture.</title>
        <authorList>
            <person name="Gilroy R."/>
            <person name="Ravi A."/>
            <person name="Getino M."/>
            <person name="Pursley I."/>
            <person name="Horton D.L."/>
            <person name="Alikhan N.F."/>
            <person name="Baker D."/>
            <person name="Gharbi K."/>
            <person name="Hall N."/>
            <person name="Watson M."/>
            <person name="Adriaenssens E.M."/>
            <person name="Foster-Nyarko E."/>
            <person name="Jarju S."/>
            <person name="Secka A."/>
            <person name="Antonio M."/>
            <person name="Oren A."/>
            <person name="Chaudhuri R.R."/>
            <person name="La Ragione R."/>
            <person name="Hildebrand F."/>
            <person name="Pallen M.J."/>
        </authorList>
    </citation>
    <scope>NUCLEOTIDE SEQUENCE</scope>
    <source>
        <strain evidence="2">G3-4614</strain>
    </source>
</reference>
<dbReference type="InterPro" id="IPR036866">
    <property type="entry name" value="RibonucZ/Hydroxyglut_hydro"/>
</dbReference>
<evidence type="ECO:0000313" key="3">
    <source>
        <dbReference type="Proteomes" id="UP000823636"/>
    </source>
</evidence>
<gene>
    <name evidence="2" type="ORF">IAC54_02510</name>
</gene>
<dbReference type="EMBL" id="JADIMW010000025">
    <property type="protein sequence ID" value="MBO8437755.1"/>
    <property type="molecule type" value="Genomic_DNA"/>
</dbReference>
<evidence type="ECO:0000313" key="2">
    <source>
        <dbReference type="EMBL" id="MBO8437755.1"/>
    </source>
</evidence>
<dbReference type="Gene3D" id="3.60.15.10">
    <property type="entry name" value="Ribonuclease Z/Hydroxyacylglutathione hydrolase-like"/>
    <property type="match status" value="1"/>
</dbReference>
<feature type="domain" description="Metallo-beta-lactamase" evidence="1">
    <location>
        <begin position="14"/>
        <end position="196"/>
    </location>
</feature>
<reference evidence="2" key="1">
    <citation type="submission" date="2020-10" db="EMBL/GenBank/DDBJ databases">
        <authorList>
            <person name="Gilroy R."/>
        </authorList>
    </citation>
    <scope>NUCLEOTIDE SEQUENCE</scope>
    <source>
        <strain evidence="2">G3-4614</strain>
    </source>
</reference>